<dbReference type="EMBL" id="NBEB01000038">
    <property type="protein sequence ID" value="OQQ84881.1"/>
    <property type="molecule type" value="Genomic_DNA"/>
</dbReference>
<dbReference type="CDD" id="cd00093">
    <property type="entry name" value="HTH_XRE"/>
    <property type="match status" value="1"/>
</dbReference>
<feature type="domain" description="HTH cro/C1-type" evidence="1">
    <location>
        <begin position="24"/>
        <end position="61"/>
    </location>
</feature>
<dbReference type="SMART" id="SM00530">
    <property type="entry name" value="HTH_XRE"/>
    <property type="match status" value="1"/>
</dbReference>
<dbReference type="InterPro" id="IPR010982">
    <property type="entry name" value="Lambda_DNA-bd_dom_sf"/>
</dbReference>
<dbReference type="AlphaFoldDB" id="A0A1V9R225"/>
<name>A0A1V9R225_9LACO</name>
<evidence type="ECO:0000313" key="2">
    <source>
        <dbReference type="EMBL" id="OQQ84881.1"/>
    </source>
</evidence>
<dbReference type="Gene3D" id="1.10.260.40">
    <property type="entry name" value="lambda repressor-like DNA-binding domains"/>
    <property type="match status" value="1"/>
</dbReference>
<dbReference type="PROSITE" id="PS50943">
    <property type="entry name" value="HTH_CROC1"/>
    <property type="match status" value="1"/>
</dbReference>
<dbReference type="SUPFAM" id="SSF47413">
    <property type="entry name" value="lambda repressor-like DNA-binding domains"/>
    <property type="match status" value="1"/>
</dbReference>
<sequence>MIRYNLNKLLGERNLKISKVFVDTGISRSTLTKIVNNQSSMVQTETIDKLCQYLKVSPSEFFEYIPIEIDVNTFLNEFNEFTNLGLDLIIKIKDTFHNIEKEFVYTINENKKGEDNIFVSNEWYSNNLNQSIKVLEINFPVDFKDFVTEITNNNYGFSNDVYEKIKDNIKETIKNETDVFSKVDEIKIK</sequence>
<dbReference type="InterPro" id="IPR001387">
    <property type="entry name" value="Cro/C1-type_HTH"/>
</dbReference>
<dbReference type="Pfam" id="PF13443">
    <property type="entry name" value="HTH_26"/>
    <property type="match status" value="1"/>
</dbReference>
<gene>
    <name evidence="2" type="ORF">B6U60_03435</name>
</gene>
<organism evidence="2 3">
    <name type="scientific">Ligilactobacillus salivarius</name>
    <dbReference type="NCBI Taxonomy" id="1624"/>
    <lineage>
        <taxon>Bacteria</taxon>
        <taxon>Bacillati</taxon>
        <taxon>Bacillota</taxon>
        <taxon>Bacilli</taxon>
        <taxon>Lactobacillales</taxon>
        <taxon>Lactobacillaceae</taxon>
        <taxon>Ligilactobacillus</taxon>
    </lineage>
</organism>
<evidence type="ECO:0000259" key="1">
    <source>
        <dbReference type="PROSITE" id="PS50943"/>
    </source>
</evidence>
<reference evidence="2 3" key="1">
    <citation type="submission" date="2017-03" db="EMBL/GenBank/DDBJ databases">
        <title>Phylogenomics and comparative genomics of Lactobacillus salivarius, a mammalian gut commensal.</title>
        <authorList>
            <person name="Harris H.M."/>
        </authorList>
    </citation>
    <scope>NUCLEOTIDE SEQUENCE [LARGE SCALE GENOMIC DNA]</scope>
    <source>
        <strain evidence="2 3">LMG 14477</strain>
    </source>
</reference>
<comment type="caution">
    <text evidence="2">The sequence shown here is derived from an EMBL/GenBank/DDBJ whole genome shotgun (WGS) entry which is preliminary data.</text>
</comment>
<proteinExistence type="predicted"/>
<accession>A0A1V9R225</accession>
<protein>
    <recommendedName>
        <fullName evidence="1">HTH cro/C1-type domain-containing protein</fullName>
    </recommendedName>
</protein>
<dbReference type="GO" id="GO:0003677">
    <property type="term" value="F:DNA binding"/>
    <property type="evidence" value="ECO:0007669"/>
    <property type="project" value="InterPro"/>
</dbReference>
<dbReference type="Proteomes" id="UP000192638">
    <property type="component" value="Unassembled WGS sequence"/>
</dbReference>
<evidence type="ECO:0000313" key="3">
    <source>
        <dbReference type="Proteomes" id="UP000192638"/>
    </source>
</evidence>
<dbReference type="RefSeq" id="WP_081530390.1">
    <property type="nucleotide sequence ID" value="NZ_NBEB01000038.1"/>
</dbReference>